<dbReference type="EMBL" id="MU007042">
    <property type="protein sequence ID" value="KAF2430031.1"/>
    <property type="molecule type" value="Genomic_DNA"/>
</dbReference>
<accession>A0A9P4NRN4</accession>
<dbReference type="InterPro" id="IPR021851">
    <property type="entry name" value="DUF3455"/>
</dbReference>
<keyword evidence="3" id="KW-1185">Reference proteome</keyword>
<dbReference type="Proteomes" id="UP000800235">
    <property type="component" value="Unassembled WGS sequence"/>
</dbReference>
<proteinExistence type="predicted"/>
<organism evidence="2 3">
    <name type="scientific">Tothia fuscella</name>
    <dbReference type="NCBI Taxonomy" id="1048955"/>
    <lineage>
        <taxon>Eukaryota</taxon>
        <taxon>Fungi</taxon>
        <taxon>Dikarya</taxon>
        <taxon>Ascomycota</taxon>
        <taxon>Pezizomycotina</taxon>
        <taxon>Dothideomycetes</taxon>
        <taxon>Pleosporomycetidae</taxon>
        <taxon>Venturiales</taxon>
        <taxon>Cylindrosympodiaceae</taxon>
        <taxon>Tothia</taxon>
    </lineage>
</organism>
<evidence type="ECO:0008006" key="4">
    <source>
        <dbReference type="Google" id="ProtNLM"/>
    </source>
</evidence>
<sequence>MRSFTSIPAALLAFTSSVSALALPAILDRFTRDTRLTIAIPLNGLPSPSIISPAVQLKYIALGVGTQNYTCASTPNSASAAPVSLGAKAVLYNAGPFLESRPNMIGRLADKAYGDDRVPSRYDLGILGSHFFNAAGQPTFDLTAVGARLVVRKLNGVTAPPDSCRGKDDDDTGAVDWLQLVDNATGQSFGGLSYVYRVETAGGRAPVTCAKQRGTFEVHYATEYWYYG</sequence>
<protein>
    <recommendedName>
        <fullName evidence="4">Malate dehydrogenase</fullName>
    </recommendedName>
</protein>
<dbReference type="OrthoDB" id="1859733at2759"/>
<feature type="signal peptide" evidence="1">
    <location>
        <begin position="1"/>
        <end position="20"/>
    </location>
</feature>
<keyword evidence="1" id="KW-0732">Signal</keyword>
<dbReference type="PANTHER" id="PTHR35567:SF1">
    <property type="entry name" value="CONSERVED FUNGAL PROTEIN (AFU_ORTHOLOGUE AFUA_1G14230)"/>
    <property type="match status" value="1"/>
</dbReference>
<comment type="caution">
    <text evidence="2">The sequence shown here is derived from an EMBL/GenBank/DDBJ whole genome shotgun (WGS) entry which is preliminary data.</text>
</comment>
<dbReference type="Pfam" id="PF11937">
    <property type="entry name" value="DUF3455"/>
    <property type="match status" value="1"/>
</dbReference>
<reference evidence="2" key="1">
    <citation type="journal article" date="2020" name="Stud. Mycol.">
        <title>101 Dothideomycetes genomes: a test case for predicting lifestyles and emergence of pathogens.</title>
        <authorList>
            <person name="Haridas S."/>
            <person name="Albert R."/>
            <person name="Binder M."/>
            <person name="Bloem J."/>
            <person name="Labutti K."/>
            <person name="Salamov A."/>
            <person name="Andreopoulos B."/>
            <person name="Baker S."/>
            <person name="Barry K."/>
            <person name="Bills G."/>
            <person name="Bluhm B."/>
            <person name="Cannon C."/>
            <person name="Castanera R."/>
            <person name="Culley D."/>
            <person name="Daum C."/>
            <person name="Ezra D."/>
            <person name="Gonzalez J."/>
            <person name="Henrissat B."/>
            <person name="Kuo A."/>
            <person name="Liang C."/>
            <person name="Lipzen A."/>
            <person name="Lutzoni F."/>
            <person name="Magnuson J."/>
            <person name="Mondo S."/>
            <person name="Nolan M."/>
            <person name="Ohm R."/>
            <person name="Pangilinan J."/>
            <person name="Park H.-J."/>
            <person name="Ramirez L."/>
            <person name="Alfaro M."/>
            <person name="Sun H."/>
            <person name="Tritt A."/>
            <person name="Yoshinaga Y."/>
            <person name="Zwiers L.-H."/>
            <person name="Turgeon B."/>
            <person name="Goodwin S."/>
            <person name="Spatafora J."/>
            <person name="Crous P."/>
            <person name="Grigoriev I."/>
        </authorList>
    </citation>
    <scope>NUCLEOTIDE SEQUENCE</scope>
    <source>
        <strain evidence="2">CBS 130266</strain>
    </source>
</reference>
<dbReference type="PANTHER" id="PTHR35567">
    <property type="entry name" value="MALATE DEHYDROGENASE (AFU_ORTHOLOGUE AFUA_2G13800)"/>
    <property type="match status" value="1"/>
</dbReference>
<feature type="chain" id="PRO_5040271816" description="Malate dehydrogenase" evidence="1">
    <location>
        <begin position="21"/>
        <end position="228"/>
    </location>
</feature>
<evidence type="ECO:0000313" key="3">
    <source>
        <dbReference type="Proteomes" id="UP000800235"/>
    </source>
</evidence>
<evidence type="ECO:0000256" key="1">
    <source>
        <dbReference type="SAM" id="SignalP"/>
    </source>
</evidence>
<gene>
    <name evidence="2" type="ORF">EJ08DRAFT_650028</name>
</gene>
<dbReference type="AlphaFoldDB" id="A0A9P4NRN4"/>
<name>A0A9P4NRN4_9PEZI</name>
<evidence type="ECO:0000313" key="2">
    <source>
        <dbReference type="EMBL" id="KAF2430031.1"/>
    </source>
</evidence>